<evidence type="ECO:0000313" key="6">
    <source>
        <dbReference type="Proteomes" id="UP000650511"/>
    </source>
</evidence>
<dbReference type="Gene3D" id="3.30.300.30">
    <property type="match status" value="1"/>
</dbReference>
<evidence type="ECO:0000313" key="5">
    <source>
        <dbReference type="EMBL" id="GGI04155.1"/>
    </source>
</evidence>
<dbReference type="GO" id="GO:0016878">
    <property type="term" value="F:acid-thiol ligase activity"/>
    <property type="evidence" value="ECO:0007669"/>
    <property type="project" value="UniProtKB-ARBA"/>
</dbReference>
<organism evidence="5 6">
    <name type="scientific">Egicoccus halophilus</name>
    <dbReference type="NCBI Taxonomy" id="1670830"/>
    <lineage>
        <taxon>Bacteria</taxon>
        <taxon>Bacillati</taxon>
        <taxon>Actinomycetota</taxon>
        <taxon>Nitriliruptoria</taxon>
        <taxon>Egicoccales</taxon>
        <taxon>Egicoccaceae</taxon>
        <taxon>Egicoccus</taxon>
    </lineage>
</organism>
<dbReference type="InterPro" id="IPR045851">
    <property type="entry name" value="AMP-bd_C_sf"/>
</dbReference>
<dbReference type="CDD" id="cd17631">
    <property type="entry name" value="FACL_FadD13-like"/>
    <property type="match status" value="1"/>
</dbReference>
<dbReference type="Gene3D" id="3.40.50.12780">
    <property type="entry name" value="N-terminal domain of ligase-like"/>
    <property type="match status" value="1"/>
</dbReference>
<dbReference type="EMBL" id="BMHA01000002">
    <property type="protein sequence ID" value="GGI04155.1"/>
    <property type="molecule type" value="Genomic_DNA"/>
</dbReference>
<dbReference type="Proteomes" id="UP000650511">
    <property type="component" value="Unassembled WGS sequence"/>
</dbReference>
<dbReference type="InterPro" id="IPR020459">
    <property type="entry name" value="AMP-binding"/>
</dbReference>
<reference evidence="5" key="1">
    <citation type="journal article" date="2014" name="Int. J. Syst. Evol. Microbiol.">
        <title>Complete genome sequence of Corynebacterium casei LMG S-19264T (=DSM 44701T), isolated from a smear-ripened cheese.</title>
        <authorList>
            <consortium name="US DOE Joint Genome Institute (JGI-PGF)"/>
            <person name="Walter F."/>
            <person name="Albersmeier A."/>
            <person name="Kalinowski J."/>
            <person name="Ruckert C."/>
        </authorList>
    </citation>
    <scope>NUCLEOTIDE SEQUENCE</scope>
    <source>
        <strain evidence="5">CGMCC 1.14988</strain>
    </source>
</reference>
<dbReference type="InterPro" id="IPR025110">
    <property type="entry name" value="AMP-bd_C"/>
</dbReference>
<dbReference type="InterPro" id="IPR050237">
    <property type="entry name" value="ATP-dep_AMP-bd_enzyme"/>
</dbReference>
<dbReference type="Pfam" id="PF00501">
    <property type="entry name" value="AMP-binding"/>
    <property type="match status" value="1"/>
</dbReference>
<keyword evidence="6" id="KW-1185">Reference proteome</keyword>
<dbReference type="PROSITE" id="PS00455">
    <property type="entry name" value="AMP_BINDING"/>
    <property type="match status" value="1"/>
</dbReference>
<proteinExistence type="inferred from homology"/>
<protein>
    <submittedName>
        <fullName evidence="5">Fatty-acyl-CoA synthase</fullName>
    </submittedName>
</protein>
<evidence type="ECO:0000256" key="2">
    <source>
        <dbReference type="ARBA" id="ARBA00022598"/>
    </source>
</evidence>
<reference evidence="5" key="2">
    <citation type="submission" date="2020-09" db="EMBL/GenBank/DDBJ databases">
        <authorList>
            <person name="Sun Q."/>
            <person name="Zhou Y."/>
        </authorList>
    </citation>
    <scope>NUCLEOTIDE SEQUENCE</scope>
    <source>
        <strain evidence="5">CGMCC 1.14988</strain>
    </source>
</reference>
<accession>A0A8J3ESZ7</accession>
<feature type="domain" description="AMP-binding enzyme C-terminal" evidence="4">
    <location>
        <begin position="426"/>
        <end position="501"/>
    </location>
</feature>
<dbReference type="FunFam" id="3.30.300.30:FF:000008">
    <property type="entry name" value="2,3-dihydroxybenzoate-AMP ligase"/>
    <property type="match status" value="1"/>
</dbReference>
<comment type="similarity">
    <text evidence="1">Belongs to the ATP-dependent AMP-binding enzyme family.</text>
</comment>
<dbReference type="OrthoDB" id="9803968at2"/>
<dbReference type="InterPro" id="IPR020845">
    <property type="entry name" value="AMP-binding_CS"/>
</dbReference>
<dbReference type="PANTHER" id="PTHR43767">
    <property type="entry name" value="LONG-CHAIN-FATTY-ACID--COA LIGASE"/>
    <property type="match status" value="1"/>
</dbReference>
<evidence type="ECO:0000256" key="1">
    <source>
        <dbReference type="ARBA" id="ARBA00006432"/>
    </source>
</evidence>
<sequence>MQDQGLGSWPRRRARIGAADLAVVHGEERLTYGDLERRVRRLANALASTGVGRGDRVAYLGPNHPAFVETLFATAALGAVFVPLNTRLAAAELAYMVRDAGVHTLVSDQRLATAIEATLTLAPVGHHVVVAHADGDVPAAPVAATDYASFVAGGASTPVDEPVELDDLAMVMYTSGTTGEPKGVMITHGNLAWNTFNVLIDVDVSTEEVTLVSAPLFHTAALNQTFLPTFVKGGTSVLVGAFDPAETLELIARHRVTWMFGVPAMFQALTAAPGWAEADLSSVRAVEAGGAPVPEELIRTYQARGLTFMQGYGMTEASPGVLFLRAKDSLRKVGSAGAPCFFVDVDVVDTDGRSAAPGVAGEVVVQGPNVMRGYWNKPDATAAVLDEQGWFRSGDAAVRDDEGHLAIVDRMKDMFISGGENVYPAEVENALYEHPAIAEVAVVGVPDERWGEVGRAYVVLRDGASFDLDEAERFLDGRLARYKRPRSVEVVPSLPRNASGKLLKKALRTSDG</sequence>
<dbReference type="AlphaFoldDB" id="A0A8J3ESZ7"/>
<dbReference type="PRINTS" id="PR00154">
    <property type="entry name" value="AMPBINDING"/>
</dbReference>
<dbReference type="NCBIfam" id="NF004837">
    <property type="entry name" value="PRK06187.1"/>
    <property type="match status" value="1"/>
</dbReference>
<dbReference type="SUPFAM" id="SSF56801">
    <property type="entry name" value="Acetyl-CoA synthetase-like"/>
    <property type="match status" value="1"/>
</dbReference>
<keyword evidence="2" id="KW-0436">Ligase</keyword>
<feature type="domain" description="AMP-dependent synthetase/ligase" evidence="3">
    <location>
        <begin position="19"/>
        <end position="375"/>
    </location>
</feature>
<dbReference type="RefSeq" id="WP_130650755.1">
    <property type="nucleotide sequence ID" value="NZ_BMHA01000002.1"/>
</dbReference>
<dbReference type="Pfam" id="PF13193">
    <property type="entry name" value="AMP-binding_C"/>
    <property type="match status" value="1"/>
</dbReference>
<evidence type="ECO:0000259" key="3">
    <source>
        <dbReference type="Pfam" id="PF00501"/>
    </source>
</evidence>
<gene>
    <name evidence="5" type="ORF">GCM10011354_07650</name>
</gene>
<evidence type="ECO:0000259" key="4">
    <source>
        <dbReference type="Pfam" id="PF13193"/>
    </source>
</evidence>
<dbReference type="InterPro" id="IPR000873">
    <property type="entry name" value="AMP-dep_synth/lig_dom"/>
</dbReference>
<name>A0A8J3ESZ7_9ACTN</name>
<dbReference type="InterPro" id="IPR042099">
    <property type="entry name" value="ANL_N_sf"/>
</dbReference>
<comment type="caution">
    <text evidence="5">The sequence shown here is derived from an EMBL/GenBank/DDBJ whole genome shotgun (WGS) entry which is preliminary data.</text>
</comment>
<dbReference type="PANTHER" id="PTHR43767:SF1">
    <property type="entry name" value="NONRIBOSOMAL PEPTIDE SYNTHASE PES1 (EUROFUNG)-RELATED"/>
    <property type="match status" value="1"/>
</dbReference>